<reference evidence="13 14" key="1">
    <citation type="submission" date="2017-09" db="EMBL/GenBank/DDBJ databases">
        <title>Bacterial strain isolated from the female urinary microbiota.</title>
        <authorList>
            <person name="Thomas-White K."/>
            <person name="Kumar N."/>
            <person name="Forster S."/>
            <person name="Putonti C."/>
            <person name="Lawley T."/>
            <person name="Wolfe A.J."/>
        </authorList>
    </citation>
    <scope>NUCLEOTIDE SEQUENCE [LARGE SCALE GENOMIC DNA]</scope>
    <source>
        <strain evidence="13 14">UMB1301</strain>
    </source>
</reference>
<keyword evidence="4 9" id="KW-0808">Transferase</keyword>
<evidence type="ECO:0000259" key="10">
    <source>
        <dbReference type="Pfam" id="PF00712"/>
    </source>
</evidence>
<dbReference type="FunFam" id="3.10.150.10:FF:000005">
    <property type="entry name" value="Beta sliding clamp"/>
    <property type="match status" value="1"/>
</dbReference>
<dbReference type="NCBIfam" id="TIGR00663">
    <property type="entry name" value="dnan"/>
    <property type="match status" value="1"/>
</dbReference>
<evidence type="ECO:0000256" key="8">
    <source>
        <dbReference type="ARBA" id="ARBA00023125"/>
    </source>
</evidence>
<dbReference type="InterPro" id="IPR022637">
    <property type="entry name" value="DNA_polIII_beta_cen"/>
</dbReference>
<evidence type="ECO:0000259" key="12">
    <source>
        <dbReference type="Pfam" id="PF02768"/>
    </source>
</evidence>
<keyword evidence="8" id="KW-0238">DNA-binding</keyword>
<evidence type="ECO:0000259" key="11">
    <source>
        <dbReference type="Pfam" id="PF02767"/>
    </source>
</evidence>
<dbReference type="GO" id="GO:0008408">
    <property type="term" value="F:3'-5' exonuclease activity"/>
    <property type="evidence" value="ECO:0007669"/>
    <property type="project" value="InterPro"/>
</dbReference>
<evidence type="ECO:0000256" key="7">
    <source>
        <dbReference type="ARBA" id="ARBA00022932"/>
    </source>
</evidence>
<accession>A0A2N6VKW4</accession>
<dbReference type="GO" id="GO:0005737">
    <property type="term" value="C:cytoplasm"/>
    <property type="evidence" value="ECO:0007669"/>
    <property type="project" value="UniProtKB-SubCell"/>
</dbReference>
<protein>
    <recommendedName>
        <fullName evidence="9">Beta sliding clamp</fullName>
    </recommendedName>
</protein>
<evidence type="ECO:0000313" key="14">
    <source>
        <dbReference type="Proteomes" id="UP000235598"/>
    </source>
</evidence>
<comment type="caution">
    <text evidence="13">The sequence shown here is derived from an EMBL/GenBank/DDBJ whole genome shotgun (WGS) entry which is preliminary data.</text>
</comment>
<keyword evidence="7 9" id="KW-0239">DNA-directed DNA polymerase</keyword>
<dbReference type="PANTHER" id="PTHR30478">
    <property type="entry name" value="DNA POLYMERASE III SUBUNIT BETA"/>
    <property type="match status" value="1"/>
</dbReference>
<dbReference type="EMBL" id="PNHK01000004">
    <property type="protein sequence ID" value="PMD04785.1"/>
    <property type="molecule type" value="Genomic_DNA"/>
</dbReference>
<keyword evidence="3 9" id="KW-0963">Cytoplasm</keyword>
<dbReference type="InterPro" id="IPR046938">
    <property type="entry name" value="DNA_clamp_sf"/>
</dbReference>
<dbReference type="AlphaFoldDB" id="A0A2N6VKW4"/>
<dbReference type="Pfam" id="PF00712">
    <property type="entry name" value="DNA_pol3_beta"/>
    <property type="match status" value="1"/>
</dbReference>
<dbReference type="SMART" id="SM00480">
    <property type="entry name" value="POL3Bc"/>
    <property type="match status" value="1"/>
</dbReference>
<feature type="domain" description="DNA polymerase III beta sliding clamp central" evidence="11">
    <location>
        <begin position="139"/>
        <end position="254"/>
    </location>
</feature>
<dbReference type="SUPFAM" id="SSF55979">
    <property type="entry name" value="DNA clamp"/>
    <property type="match status" value="3"/>
</dbReference>
<name>A0A2N6VKW4_9MICO</name>
<proteinExistence type="inferred from homology"/>
<organism evidence="13 14">
    <name type="scientific">Brevibacterium paucivorans</name>
    <dbReference type="NCBI Taxonomy" id="170994"/>
    <lineage>
        <taxon>Bacteria</taxon>
        <taxon>Bacillati</taxon>
        <taxon>Actinomycetota</taxon>
        <taxon>Actinomycetes</taxon>
        <taxon>Micrococcales</taxon>
        <taxon>Brevibacteriaceae</taxon>
        <taxon>Brevibacterium</taxon>
    </lineage>
</organism>
<dbReference type="OrthoDB" id="468978at2"/>
<evidence type="ECO:0000256" key="5">
    <source>
        <dbReference type="ARBA" id="ARBA00022695"/>
    </source>
</evidence>
<dbReference type="Pfam" id="PF02768">
    <property type="entry name" value="DNA_pol3_beta_3"/>
    <property type="match status" value="1"/>
</dbReference>
<dbReference type="GO" id="GO:0006271">
    <property type="term" value="P:DNA strand elongation involved in DNA replication"/>
    <property type="evidence" value="ECO:0007669"/>
    <property type="project" value="TreeGrafter"/>
</dbReference>
<dbReference type="InterPro" id="IPR022634">
    <property type="entry name" value="DNA_polIII_beta_N"/>
</dbReference>
<evidence type="ECO:0000256" key="1">
    <source>
        <dbReference type="ARBA" id="ARBA00004496"/>
    </source>
</evidence>
<feature type="domain" description="DNA polymerase III beta sliding clamp N-terminal" evidence="10">
    <location>
        <begin position="12"/>
        <end position="129"/>
    </location>
</feature>
<dbReference type="Gene3D" id="3.10.150.10">
    <property type="entry name" value="DNA Polymerase III, subunit A, domain 2"/>
    <property type="match status" value="3"/>
</dbReference>
<keyword evidence="5 9" id="KW-0548">Nucleotidyltransferase</keyword>
<evidence type="ECO:0000313" key="13">
    <source>
        <dbReference type="EMBL" id="PMD04785.1"/>
    </source>
</evidence>
<dbReference type="PANTHER" id="PTHR30478:SF0">
    <property type="entry name" value="BETA SLIDING CLAMP"/>
    <property type="match status" value="1"/>
</dbReference>
<dbReference type="CDD" id="cd00140">
    <property type="entry name" value="beta_clamp"/>
    <property type="match status" value="1"/>
</dbReference>
<gene>
    <name evidence="13" type="ORF">CJ199_10520</name>
</gene>
<comment type="function">
    <text evidence="9">Confers DNA tethering and processivity to DNA polymerases and other proteins. Acts as a clamp, forming a ring around DNA (a reaction catalyzed by the clamp-loading complex) which diffuses in an ATP-independent manner freely and bidirectionally along dsDNA. Initially characterized for its ability to contact the catalytic subunit of DNA polymerase III (Pol III), a complex, multichain enzyme responsible for most of the replicative synthesis in bacteria; Pol III exhibits 3'-5' exonuclease proofreading activity. The beta chain is required for initiation of replication as well as for processivity of DNA replication.</text>
</comment>
<dbReference type="PIRSF" id="PIRSF000804">
    <property type="entry name" value="DNA_pol_III_b"/>
    <property type="match status" value="1"/>
</dbReference>
<dbReference type="InterPro" id="IPR022635">
    <property type="entry name" value="DNA_polIII_beta_C"/>
</dbReference>
<comment type="subcellular location">
    <subcellularLocation>
        <location evidence="1 9">Cytoplasm</location>
    </subcellularLocation>
</comment>
<dbReference type="GO" id="GO:0003887">
    <property type="term" value="F:DNA-directed DNA polymerase activity"/>
    <property type="evidence" value="ECO:0007669"/>
    <property type="project" value="UniProtKB-UniRule"/>
</dbReference>
<comment type="similarity">
    <text evidence="2 9">Belongs to the beta sliding clamp family.</text>
</comment>
<evidence type="ECO:0000256" key="9">
    <source>
        <dbReference type="PIRNR" id="PIRNR000804"/>
    </source>
</evidence>
<dbReference type="Pfam" id="PF02767">
    <property type="entry name" value="DNA_pol3_beta_2"/>
    <property type="match status" value="1"/>
</dbReference>
<evidence type="ECO:0000256" key="2">
    <source>
        <dbReference type="ARBA" id="ARBA00010752"/>
    </source>
</evidence>
<feature type="domain" description="DNA polymerase III beta sliding clamp C-terminal" evidence="12">
    <location>
        <begin position="256"/>
        <end position="366"/>
    </location>
</feature>
<keyword evidence="6 9" id="KW-0235">DNA replication</keyword>
<sequence>MGRDVNADNTVKFKVERDVFADAVTWAAKNLPQRPIIPVLTGVLVTAESDGTVRLAFYDWEVSQRITIEAEVDAPGTFLVSGRLLADIARALPPQQVVLELNNGKVDISCGSSRFSLMTMPVEEYPDLPTIPDTTGVVSASTFQHAVSQVAVAASRDDTLPILTSVRIEIEGDKVTLLATDRYRLAVRQFTWNPRTPDFSANALLRGKTLTEVAKSMSGDVEISLAESNGKEMLAFSSEGRVVTSLLIEGDYPKVRSLFPKESTISAVLQVGALREAVRRVSLVAERNTPIKFEFADGSLVLRAGAGDDAQASEALPATIEGGDILTGFNPNYISEGLNAIDTPYVRFSLTDPKKPVVISGMQEPDGEVDSAYRYLLMPILRF</sequence>
<dbReference type="GO" id="GO:0009360">
    <property type="term" value="C:DNA polymerase III complex"/>
    <property type="evidence" value="ECO:0007669"/>
    <property type="project" value="InterPro"/>
</dbReference>
<evidence type="ECO:0000256" key="6">
    <source>
        <dbReference type="ARBA" id="ARBA00022705"/>
    </source>
</evidence>
<dbReference type="Proteomes" id="UP000235598">
    <property type="component" value="Unassembled WGS sequence"/>
</dbReference>
<dbReference type="GO" id="GO:0003677">
    <property type="term" value="F:DNA binding"/>
    <property type="evidence" value="ECO:0007669"/>
    <property type="project" value="UniProtKB-UniRule"/>
</dbReference>
<dbReference type="InterPro" id="IPR001001">
    <property type="entry name" value="DNA_polIII_beta"/>
</dbReference>
<comment type="subunit">
    <text evidence="9">Forms a ring-shaped head-to-tail homodimer around DNA.</text>
</comment>
<evidence type="ECO:0000256" key="4">
    <source>
        <dbReference type="ARBA" id="ARBA00022679"/>
    </source>
</evidence>
<evidence type="ECO:0000256" key="3">
    <source>
        <dbReference type="ARBA" id="ARBA00022490"/>
    </source>
</evidence>